<evidence type="ECO:0000259" key="1">
    <source>
        <dbReference type="Pfam" id="PF12697"/>
    </source>
</evidence>
<name>A0ABQ2N9L8_9ACTN</name>
<dbReference type="Pfam" id="PF12697">
    <property type="entry name" value="Abhydrolase_6"/>
    <property type="match status" value="1"/>
</dbReference>
<dbReference type="InterPro" id="IPR029058">
    <property type="entry name" value="AB_hydrolase_fold"/>
</dbReference>
<keyword evidence="2" id="KW-0378">Hydrolase</keyword>
<dbReference type="RefSeq" id="WP_188783577.1">
    <property type="nucleotide sequence ID" value="NZ_BMNI01000003.1"/>
</dbReference>
<dbReference type="PANTHER" id="PTHR43689:SF8">
    <property type="entry name" value="ALPHA_BETA-HYDROLASES SUPERFAMILY PROTEIN"/>
    <property type="match status" value="1"/>
</dbReference>
<accession>A0ABQ2N9L8</accession>
<dbReference type="Proteomes" id="UP000655410">
    <property type="component" value="Unassembled WGS sequence"/>
</dbReference>
<dbReference type="InterPro" id="IPR000073">
    <property type="entry name" value="AB_hydrolase_1"/>
</dbReference>
<dbReference type="EMBL" id="BMNI01000003">
    <property type="protein sequence ID" value="GGO88910.1"/>
    <property type="molecule type" value="Genomic_DNA"/>
</dbReference>
<sequence length="272" mass="28845">MFPSLAHDRSGSGVPVVLVHGIGHRRQAWDPVVARLATDHEVIAVDLTGFGESPGHPRGSRHDVEAFADHLVAAFAAWGVERPHLAGNSLGGAIALELARRGAVSSAVAIAPAAFIDWKGAGAALPLVAMRLGALCLPAPALRQATRSAAVRRVIGWPLYAHPDRHDAAATYADALAMKRARGFELTAIRCLRPVFRPFRGTPKAPVTIAWGTKDRILPYGQMARARRLVPQARFVPLEGAGHVPMTDCPEAIAELIRGTIAEVEAGRPAVA</sequence>
<proteinExistence type="predicted"/>
<dbReference type="Gene3D" id="3.40.50.1820">
    <property type="entry name" value="alpha/beta hydrolase"/>
    <property type="match status" value="1"/>
</dbReference>
<evidence type="ECO:0000313" key="2">
    <source>
        <dbReference type="EMBL" id="GGO88910.1"/>
    </source>
</evidence>
<feature type="domain" description="AB hydrolase-1" evidence="1">
    <location>
        <begin position="16"/>
        <end position="255"/>
    </location>
</feature>
<reference evidence="3" key="1">
    <citation type="journal article" date="2019" name="Int. J. Syst. Evol. Microbiol.">
        <title>The Global Catalogue of Microorganisms (GCM) 10K type strain sequencing project: providing services to taxonomists for standard genome sequencing and annotation.</title>
        <authorList>
            <consortium name="The Broad Institute Genomics Platform"/>
            <consortium name="The Broad Institute Genome Sequencing Center for Infectious Disease"/>
            <person name="Wu L."/>
            <person name="Ma J."/>
        </authorList>
    </citation>
    <scope>NUCLEOTIDE SEQUENCE [LARGE SCALE GENOMIC DNA]</scope>
    <source>
        <strain evidence="3">CGMCC 4.7371</strain>
    </source>
</reference>
<organism evidence="2 3">
    <name type="scientific">Nocardioides phosphati</name>
    <dbReference type="NCBI Taxonomy" id="1867775"/>
    <lineage>
        <taxon>Bacteria</taxon>
        <taxon>Bacillati</taxon>
        <taxon>Actinomycetota</taxon>
        <taxon>Actinomycetes</taxon>
        <taxon>Propionibacteriales</taxon>
        <taxon>Nocardioidaceae</taxon>
        <taxon>Nocardioides</taxon>
    </lineage>
</organism>
<dbReference type="SUPFAM" id="SSF53474">
    <property type="entry name" value="alpha/beta-Hydrolases"/>
    <property type="match status" value="1"/>
</dbReference>
<evidence type="ECO:0000313" key="3">
    <source>
        <dbReference type="Proteomes" id="UP000655410"/>
    </source>
</evidence>
<dbReference type="PANTHER" id="PTHR43689">
    <property type="entry name" value="HYDROLASE"/>
    <property type="match status" value="1"/>
</dbReference>
<dbReference type="PRINTS" id="PR00111">
    <property type="entry name" value="ABHYDROLASE"/>
</dbReference>
<keyword evidence="3" id="KW-1185">Reference proteome</keyword>
<protein>
    <submittedName>
        <fullName evidence="2">Hydrolase</fullName>
    </submittedName>
</protein>
<gene>
    <name evidence="2" type="ORF">GCM10011584_17050</name>
</gene>
<dbReference type="GO" id="GO:0016787">
    <property type="term" value="F:hydrolase activity"/>
    <property type="evidence" value="ECO:0007669"/>
    <property type="project" value="UniProtKB-KW"/>
</dbReference>
<comment type="caution">
    <text evidence="2">The sequence shown here is derived from an EMBL/GenBank/DDBJ whole genome shotgun (WGS) entry which is preliminary data.</text>
</comment>